<sequence length="131" mass="14798">MRQGKILIIDDDPDITEAVKIVLENRGYEVYSALDGGEGMKRLREVRPDLILLDVMMRTSQEGFELSRELKHSDQYKDIPILMLTAVKQRTGLDFKPEAGDDAWLPADGFLDKPVRPDVLLEKVEGLLGES</sequence>
<protein>
    <submittedName>
        <fullName evidence="4">Response regulator</fullName>
    </submittedName>
</protein>
<dbReference type="SMART" id="SM00448">
    <property type="entry name" value="REC"/>
    <property type="match status" value="1"/>
</dbReference>
<feature type="modified residue" description="4-aspartylphosphate" evidence="2">
    <location>
        <position position="54"/>
    </location>
</feature>
<dbReference type="InterPro" id="IPR001789">
    <property type="entry name" value="Sig_transdc_resp-reg_receiver"/>
</dbReference>
<dbReference type="AlphaFoldDB" id="A0AAW6U7K1"/>
<accession>A0AAW6U7K1</accession>
<feature type="domain" description="Response regulatory" evidence="3">
    <location>
        <begin position="5"/>
        <end position="128"/>
    </location>
</feature>
<gene>
    <name evidence="4" type="ORF">QJ522_20890</name>
</gene>
<reference evidence="4" key="1">
    <citation type="submission" date="2023-05" db="EMBL/GenBank/DDBJ databases">
        <title>Anaerotaeda fermentans gen. nov., sp. nov., a novel anaerobic planctomycete of the new family within the order Sedimentisphaerales isolated from Taman Peninsula, Russia.</title>
        <authorList>
            <person name="Khomyakova M.A."/>
            <person name="Merkel A.Y."/>
            <person name="Slobodkin A.I."/>
        </authorList>
    </citation>
    <scope>NUCLEOTIDE SEQUENCE</scope>
    <source>
        <strain evidence="4">M17dextr</strain>
    </source>
</reference>
<dbReference type="PROSITE" id="PS50110">
    <property type="entry name" value="RESPONSE_REGULATORY"/>
    <property type="match status" value="1"/>
</dbReference>
<organism evidence="4 5">
    <name type="scientific">Anaerobaca lacustris</name>
    <dbReference type="NCBI Taxonomy" id="3044600"/>
    <lineage>
        <taxon>Bacteria</taxon>
        <taxon>Pseudomonadati</taxon>
        <taxon>Planctomycetota</taxon>
        <taxon>Phycisphaerae</taxon>
        <taxon>Sedimentisphaerales</taxon>
        <taxon>Anaerobacaceae</taxon>
        <taxon>Anaerobaca</taxon>
    </lineage>
</organism>
<dbReference type="SUPFAM" id="SSF52172">
    <property type="entry name" value="CheY-like"/>
    <property type="match status" value="1"/>
</dbReference>
<keyword evidence="5" id="KW-1185">Reference proteome</keyword>
<evidence type="ECO:0000313" key="5">
    <source>
        <dbReference type="Proteomes" id="UP001431776"/>
    </source>
</evidence>
<dbReference type="Gene3D" id="3.40.50.2300">
    <property type="match status" value="1"/>
</dbReference>
<dbReference type="PANTHER" id="PTHR44591:SF3">
    <property type="entry name" value="RESPONSE REGULATORY DOMAIN-CONTAINING PROTEIN"/>
    <property type="match status" value="1"/>
</dbReference>
<dbReference type="InterPro" id="IPR050595">
    <property type="entry name" value="Bact_response_regulator"/>
</dbReference>
<dbReference type="GO" id="GO:0000160">
    <property type="term" value="P:phosphorelay signal transduction system"/>
    <property type="evidence" value="ECO:0007669"/>
    <property type="project" value="InterPro"/>
</dbReference>
<keyword evidence="1 2" id="KW-0597">Phosphoprotein</keyword>
<evidence type="ECO:0000256" key="1">
    <source>
        <dbReference type="ARBA" id="ARBA00022553"/>
    </source>
</evidence>
<dbReference type="RefSeq" id="WP_349246941.1">
    <property type="nucleotide sequence ID" value="NZ_JASCXX010000039.1"/>
</dbReference>
<dbReference type="Pfam" id="PF00072">
    <property type="entry name" value="Response_reg"/>
    <property type="match status" value="1"/>
</dbReference>
<dbReference type="InterPro" id="IPR011006">
    <property type="entry name" value="CheY-like_superfamily"/>
</dbReference>
<evidence type="ECO:0000313" key="4">
    <source>
        <dbReference type="EMBL" id="MDI6451531.1"/>
    </source>
</evidence>
<dbReference type="PANTHER" id="PTHR44591">
    <property type="entry name" value="STRESS RESPONSE REGULATOR PROTEIN 1"/>
    <property type="match status" value="1"/>
</dbReference>
<evidence type="ECO:0000256" key="2">
    <source>
        <dbReference type="PROSITE-ProRule" id="PRU00169"/>
    </source>
</evidence>
<dbReference type="EMBL" id="JASCXX010000039">
    <property type="protein sequence ID" value="MDI6451531.1"/>
    <property type="molecule type" value="Genomic_DNA"/>
</dbReference>
<proteinExistence type="predicted"/>
<name>A0AAW6U7K1_9BACT</name>
<evidence type="ECO:0000259" key="3">
    <source>
        <dbReference type="PROSITE" id="PS50110"/>
    </source>
</evidence>
<comment type="caution">
    <text evidence="4">The sequence shown here is derived from an EMBL/GenBank/DDBJ whole genome shotgun (WGS) entry which is preliminary data.</text>
</comment>
<dbReference type="Proteomes" id="UP001431776">
    <property type="component" value="Unassembled WGS sequence"/>
</dbReference>